<feature type="domain" description="N-acetyltransferase" evidence="3">
    <location>
        <begin position="4"/>
        <end position="148"/>
    </location>
</feature>
<accession>A0ABU1IYK0</accession>
<dbReference type="PROSITE" id="PS51186">
    <property type="entry name" value="GNAT"/>
    <property type="match status" value="1"/>
</dbReference>
<dbReference type="RefSeq" id="WP_188776166.1">
    <property type="nucleotide sequence ID" value="NZ_BMMB01000006.1"/>
</dbReference>
<keyword evidence="1" id="KW-0808">Transferase</keyword>
<gene>
    <name evidence="4" type="ORF">JOC58_002224</name>
</gene>
<name>A0ABU1IYK0_9BACL</name>
<dbReference type="Gene3D" id="3.40.630.30">
    <property type="match status" value="1"/>
</dbReference>
<comment type="caution">
    <text evidence="4">The sequence shown here is derived from an EMBL/GenBank/DDBJ whole genome shotgun (WGS) entry which is preliminary data.</text>
</comment>
<dbReference type="InterPro" id="IPR000182">
    <property type="entry name" value="GNAT_dom"/>
</dbReference>
<protein>
    <submittedName>
        <fullName evidence="4">Ribosomal protein S18 acetylase RimI-like enzyme</fullName>
    </submittedName>
</protein>
<keyword evidence="5" id="KW-1185">Reference proteome</keyword>
<evidence type="ECO:0000256" key="2">
    <source>
        <dbReference type="ARBA" id="ARBA00023315"/>
    </source>
</evidence>
<organism evidence="4 5">
    <name type="scientific">Paenibacillus hunanensis</name>
    <dbReference type="NCBI Taxonomy" id="539262"/>
    <lineage>
        <taxon>Bacteria</taxon>
        <taxon>Bacillati</taxon>
        <taxon>Bacillota</taxon>
        <taxon>Bacilli</taxon>
        <taxon>Bacillales</taxon>
        <taxon>Paenibacillaceae</taxon>
        <taxon>Paenibacillus</taxon>
    </lineage>
</organism>
<dbReference type="InterPro" id="IPR017255">
    <property type="entry name" value="AcTrfase_GNAT_prd"/>
</dbReference>
<evidence type="ECO:0000313" key="5">
    <source>
        <dbReference type="Proteomes" id="UP001185028"/>
    </source>
</evidence>
<evidence type="ECO:0000313" key="4">
    <source>
        <dbReference type="EMBL" id="MDR6244331.1"/>
    </source>
</evidence>
<evidence type="ECO:0000259" key="3">
    <source>
        <dbReference type="PROSITE" id="PS51186"/>
    </source>
</evidence>
<dbReference type="SUPFAM" id="SSF55729">
    <property type="entry name" value="Acyl-CoA N-acyltransferases (Nat)"/>
    <property type="match status" value="1"/>
</dbReference>
<dbReference type="EMBL" id="JAVDQH010000007">
    <property type="protein sequence ID" value="MDR6244331.1"/>
    <property type="molecule type" value="Genomic_DNA"/>
</dbReference>
<evidence type="ECO:0000256" key="1">
    <source>
        <dbReference type="ARBA" id="ARBA00022679"/>
    </source>
</evidence>
<dbReference type="Pfam" id="PF00583">
    <property type="entry name" value="Acetyltransf_1"/>
    <property type="match status" value="1"/>
</dbReference>
<dbReference type="PIRSF" id="PIRSF037663">
    <property type="entry name" value="Acetyltransf_GNAT_prd"/>
    <property type="match status" value="1"/>
</dbReference>
<reference evidence="4 5" key="1">
    <citation type="submission" date="2023-07" db="EMBL/GenBank/DDBJ databases">
        <title>Genomic Encyclopedia of Type Strains, Phase IV (KMG-IV): sequencing the most valuable type-strain genomes for metagenomic binning, comparative biology and taxonomic classification.</title>
        <authorList>
            <person name="Goeker M."/>
        </authorList>
    </citation>
    <scope>NUCLEOTIDE SEQUENCE [LARGE SCALE GENOMIC DNA]</scope>
    <source>
        <strain evidence="4 5">DSM 22170</strain>
    </source>
</reference>
<dbReference type="CDD" id="cd04301">
    <property type="entry name" value="NAT_SF"/>
    <property type="match status" value="1"/>
</dbReference>
<dbReference type="InterPro" id="IPR050680">
    <property type="entry name" value="YpeA/RimI_acetyltransf"/>
</dbReference>
<dbReference type="Proteomes" id="UP001185028">
    <property type="component" value="Unassembled WGS sequence"/>
</dbReference>
<dbReference type="PANTHER" id="PTHR43420:SF52">
    <property type="entry name" value="N-ACETYLTRANSFERASE YODP"/>
    <property type="match status" value="1"/>
</dbReference>
<dbReference type="InterPro" id="IPR016181">
    <property type="entry name" value="Acyl_CoA_acyltransferase"/>
</dbReference>
<dbReference type="PANTHER" id="PTHR43420">
    <property type="entry name" value="ACETYLTRANSFERASE"/>
    <property type="match status" value="1"/>
</dbReference>
<proteinExistence type="predicted"/>
<sequence length="148" mass="17261">MEAFTIRTVQIEDAEQIYVLNQEFNPKFYQFTAEQVQQRIRSLLINERDIVLIAEKNQQVIGFIHGSLYELLFSELMVHVVCLIVSESNRQQGVGSQLLAELEQWATQQGAKAMKLLSHPSRTNAHRLYEKRGYTYTKDQKNFVKQLL</sequence>
<keyword evidence="2" id="KW-0012">Acyltransferase</keyword>